<comment type="cofactor">
    <cofactor evidence="1">
        <name>heme</name>
        <dbReference type="ChEBI" id="CHEBI:30413"/>
    </cofactor>
</comment>
<dbReference type="Pfam" id="PF00067">
    <property type="entry name" value="p450"/>
    <property type="match status" value="1"/>
</dbReference>
<keyword evidence="3" id="KW-0349">Heme</keyword>
<keyword evidence="5" id="KW-0560">Oxidoreductase</keyword>
<evidence type="ECO:0000313" key="9">
    <source>
        <dbReference type="Proteomes" id="UP001208570"/>
    </source>
</evidence>
<evidence type="ECO:0000313" key="8">
    <source>
        <dbReference type="EMBL" id="KAK2161851.1"/>
    </source>
</evidence>
<keyword evidence="6" id="KW-0408">Iron</keyword>
<accession>A0AAD9JZ20</accession>
<evidence type="ECO:0000256" key="1">
    <source>
        <dbReference type="ARBA" id="ARBA00001971"/>
    </source>
</evidence>
<evidence type="ECO:0000256" key="5">
    <source>
        <dbReference type="ARBA" id="ARBA00023002"/>
    </source>
</evidence>
<evidence type="ECO:0000256" key="2">
    <source>
        <dbReference type="ARBA" id="ARBA00010617"/>
    </source>
</evidence>
<dbReference type="GO" id="GO:0005506">
    <property type="term" value="F:iron ion binding"/>
    <property type="evidence" value="ECO:0007669"/>
    <property type="project" value="InterPro"/>
</dbReference>
<evidence type="ECO:0000256" key="3">
    <source>
        <dbReference type="ARBA" id="ARBA00022617"/>
    </source>
</evidence>
<dbReference type="InterPro" id="IPR036396">
    <property type="entry name" value="Cyt_P450_sf"/>
</dbReference>
<evidence type="ECO:0000256" key="4">
    <source>
        <dbReference type="ARBA" id="ARBA00022723"/>
    </source>
</evidence>
<evidence type="ECO:0000256" key="6">
    <source>
        <dbReference type="ARBA" id="ARBA00023004"/>
    </source>
</evidence>
<dbReference type="InterPro" id="IPR001128">
    <property type="entry name" value="Cyt_P450"/>
</dbReference>
<dbReference type="PANTHER" id="PTHR24279:SF120">
    <property type="entry name" value="CYTOCHROME P450"/>
    <property type="match status" value="1"/>
</dbReference>
<name>A0AAD9JZ20_9ANNE</name>
<dbReference type="Gene3D" id="1.10.630.10">
    <property type="entry name" value="Cytochrome P450"/>
    <property type="match status" value="1"/>
</dbReference>
<dbReference type="InterPro" id="IPR050479">
    <property type="entry name" value="CYP11_CYP27_families"/>
</dbReference>
<sequence>MVIPVCSRLASVQRSINVCVTQTRAMSLSRHVLNKKRELPSLKSSYLAKRTATTANRLVLNKKKTPPGPKSLPLIGTLYKYIPYVGSYSMTDQQRTDTRRFKQYGPVVREEVIPGQVMYYVYDPALFPQVFSQEPKYPTRFAMEGFRAYRESRGQHPGFPNSFGEEWHKIRQPTNQLMLKRNVVSSYTRKQDIVAKDMIKLIDERRNDKNEVDDLLNILYRFGMEEHKIQE</sequence>
<evidence type="ECO:0000256" key="7">
    <source>
        <dbReference type="ARBA" id="ARBA00023033"/>
    </source>
</evidence>
<dbReference type="Proteomes" id="UP001208570">
    <property type="component" value="Unassembled WGS sequence"/>
</dbReference>
<dbReference type="AlphaFoldDB" id="A0AAD9JZ20"/>
<reference evidence="8" key="1">
    <citation type="journal article" date="2023" name="Mol. Biol. Evol.">
        <title>Third-Generation Sequencing Reveals the Adaptive Role of the Epigenome in Three Deep-Sea Polychaetes.</title>
        <authorList>
            <person name="Perez M."/>
            <person name="Aroh O."/>
            <person name="Sun Y."/>
            <person name="Lan Y."/>
            <person name="Juniper S.K."/>
            <person name="Young C.R."/>
            <person name="Angers B."/>
            <person name="Qian P.Y."/>
        </authorList>
    </citation>
    <scope>NUCLEOTIDE SEQUENCE</scope>
    <source>
        <strain evidence="8">P08H-3</strain>
    </source>
</reference>
<dbReference type="EMBL" id="JAODUP010000108">
    <property type="protein sequence ID" value="KAK2161851.1"/>
    <property type="molecule type" value="Genomic_DNA"/>
</dbReference>
<dbReference type="GO" id="GO:0020037">
    <property type="term" value="F:heme binding"/>
    <property type="evidence" value="ECO:0007669"/>
    <property type="project" value="InterPro"/>
</dbReference>
<comment type="caution">
    <text evidence="8">The sequence shown here is derived from an EMBL/GenBank/DDBJ whole genome shotgun (WGS) entry which is preliminary data.</text>
</comment>
<dbReference type="PANTHER" id="PTHR24279">
    <property type="entry name" value="CYTOCHROME P450"/>
    <property type="match status" value="1"/>
</dbReference>
<gene>
    <name evidence="8" type="ORF">LSH36_108g00005</name>
</gene>
<proteinExistence type="inferred from homology"/>
<dbReference type="GO" id="GO:0004497">
    <property type="term" value="F:monooxygenase activity"/>
    <property type="evidence" value="ECO:0007669"/>
    <property type="project" value="UniProtKB-KW"/>
</dbReference>
<comment type="similarity">
    <text evidence="2">Belongs to the cytochrome P450 family.</text>
</comment>
<organism evidence="8 9">
    <name type="scientific">Paralvinella palmiformis</name>
    <dbReference type="NCBI Taxonomy" id="53620"/>
    <lineage>
        <taxon>Eukaryota</taxon>
        <taxon>Metazoa</taxon>
        <taxon>Spiralia</taxon>
        <taxon>Lophotrochozoa</taxon>
        <taxon>Annelida</taxon>
        <taxon>Polychaeta</taxon>
        <taxon>Sedentaria</taxon>
        <taxon>Canalipalpata</taxon>
        <taxon>Terebellida</taxon>
        <taxon>Terebelliformia</taxon>
        <taxon>Alvinellidae</taxon>
        <taxon>Paralvinella</taxon>
    </lineage>
</organism>
<protein>
    <submittedName>
        <fullName evidence="8">Uncharacterized protein</fullName>
    </submittedName>
</protein>
<dbReference type="GO" id="GO:0016705">
    <property type="term" value="F:oxidoreductase activity, acting on paired donors, with incorporation or reduction of molecular oxygen"/>
    <property type="evidence" value="ECO:0007669"/>
    <property type="project" value="InterPro"/>
</dbReference>
<keyword evidence="7" id="KW-0503">Monooxygenase</keyword>
<dbReference type="SUPFAM" id="SSF48264">
    <property type="entry name" value="Cytochrome P450"/>
    <property type="match status" value="1"/>
</dbReference>
<keyword evidence="4" id="KW-0479">Metal-binding</keyword>
<keyword evidence="9" id="KW-1185">Reference proteome</keyword>